<dbReference type="EMBL" id="QXED01000002">
    <property type="protein sequence ID" value="RIV24973.1"/>
    <property type="molecule type" value="Genomic_DNA"/>
</dbReference>
<reference evidence="9 10" key="1">
    <citation type="submission" date="2018-08" db="EMBL/GenBank/DDBJ databases">
        <title>Fibrisoma montanum sp. nov., isolated from Danxia mountain soil.</title>
        <authorList>
            <person name="Huang Y."/>
        </authorList>
    </citation>
    <scope>NUCLEOTIDE SEQUENCE [LARGE SCALE GENOMIC DNA]</scope>
    <source>
        <strain evidence="9 10">HYT19</strain>
    </source>
</reference>
<dbReference type="Gene3D" id="3.40.630.10">
    <property type="entry name" value="Zn peptidases"/>
    <property type="match status" value="1"/>
</dbReference>
<keyword evidence="10" id="KW-1185">Reference proteome</keyword>
<dbReference type="AlphaFoldDB" id="A0A418ME29"/>
<evidence type="ECO:0000256" key="2">
    <source>
        <dbReference type="ARBA" id="ARBA00005988"/>
    </source>
</evidence>
<feature type="chain" id="PRO_5019260325" evidence="7">
    <location>
        <begin position="23"/>
        <end position="942"/>
    </location>
</feature>
<keyword evidence="7" id="KW-0732">Signal</keyword>
<evidence type="ECO:0000256" key="3">
    <source>
        <dbReference type="ARBA" id="ARBA00022670"/>
    </source>
</evidence>
<dbReference type="PANTHER" id="PTHR11705">
    <property type="entry name" value="PROTEASE FAMILY M14 CARBOXYPEPTIDASE A,B"/>
    <property type="match status" value="1"/>
</dbReference>
<accession>A0A418ME29</accession>
<dbReference type="GO" id="GO:0005615">
    <property type="term" value="C:extracellular space"/>
    <property type="evidence" value="ECO:0007669"/>
    <property type="project" value="TreeGrafter"/>
</dbReference>
<protein>
    <submittedName>
        <fullName evidence="9">Peptidase</fullName>
    </submittedName>
</protein>
<keyword evidence="4" id="KW-0378">Hydrolase</keyword>
<evidence type="ECO:0000313" key="10">
    <source>
        <dbReference type="Proteomes" id="UP000283523"/>
    </source>
</evidence>
<dbReference type="InterPro" id="IPR000834">
    <property type="entry name" value="Peptidase_M14"/>
</dbReference>
<gene>
    <name evidence="9" type="ORF">DYU11_06540</name>
</gene>
<comment type="similarity">
    <text evidence="2">Belongs to the peptidase M14 family.</text>
</comment>
<evidence type="ECO:0000256" key="5">
    <source>
        <dbReference type="ARBA" id="ARBA00022833"/>
    </source>
</evidence>
<dbReference type="OrthoDB" id="9758209at2"/>
<dbReference type="CDD" id="cd06240">
    <property type="entry name" value="M14-like"/>
    <property type="match status" value="1"/>
</dbReference>
<evidence type="ECO:0000256" key="1">
    <source>
        <dbReference type="ARBA" id="ARBA00001947"/>
    </source>
</evidence>
<dbReference type="GO" id="GO:0006508">
    <property type="term" value="P:proteolysis"/>
    <property type="evidence" value="ECO:0007669"/>
    <property type="project" value="UniProtKB-KW"/>
</dbReference>
<evidence type="ECO:0000259" key="8">
    <source>
        <dbReference type="SMART" id="SM00631"/>
    </source>
</evidence>
<name>A0A418ME29_9BACT</name>
<sequence length="942" mass="104960">MMRFFPRLLLIGLLFGLTTARAQNIPSPKEHFGFNIGDDYMLVTYTQTEAYFKKIAVASDRVKLVDIGMTEEGRHQYMLIVSSPENLKKLDRYKEISQKLARAEGLTDEQARALANEGKAVVWIDGGLHATETVGTMQLIETIWQLVSRKDPETMRILDQDIVLLTHANPDGQEIVTNWYMREKTPEKRSLDNLPRLYQKYIGHDNNRDFFMLNMKETQNIGKQLFIEWIPQIMYNHHQRGPAGSVLAGPPYRDPFNYAFDPLMVTGIDALGAAMINRLIAENKPGFTRLGGSVFSTWYNGGLRTTTHFHNMIGLLTEIIGGPTPEDVPLVPNRLIPNGNTPLPVRPQKWHFKQSIDYSLSLNYAVLDYAARYRDQLLFNIYRMGKNSIERGSTDTWALSPKRIDAIQEAYKADPKKPTSTTNAALAQYGLLPRGGGMPVKYYDTIMKAPVLRDPRGFIIPANQPDFATAVKFLNALIRTGIQVQRATADFTVAGKKYPEGSYIVKTDQSFRPHILDMFEPQDHPNDFQYPGGPPVRPYDAAGWTLAYLMNVQFDRVLDGFDGPFKKLPYGELLSPEGRIAGSGNAGYLLSARANNSFIAVNDLLASGVEVYRLPNGVGGKSSVESGAFFVPASAKAKTLLDKSAKDLGLDITGVSKRPTTSMIKVSPMRIALWDTYGGSMPSGWVRWLMEQYHFPMKVIYPSDIDAGDLRKKYDVIVFVTRAIPPVRGEDNDIFRALEREPKEENTPAEYRPWLGKITANKSIPQIKAFLEAGGTVVTIGSSTNLAYHLNLPVKNALTEMTSSGQDRPLPGEKYYIPGSVLRVNLDSTQHATWGMPNLTDVYFDASPVFKLAPEAIAKGTVKPLAWFASNKPLRSGWAWGQSYLQDGVAAFMAPVGSGKLYAFGPEITFRAQSQGTFKLLFNQLYSTGTSTQSGTETVSEE</sequence>
<evidence type="ECO:0000256" key="6">
    <source>
        <dbReference type="ARBA" id="ARBA00023049"/>
    </source>
</evidence>
<comment type="caution">
    <text evidence="9">The sequence shown here is derived from an EMBL/GenBank/DDBJ whole genome shotgun (WGS) entry which is preliminary data.</text>
</comment>
<evidence type="ECO:0000256" key="4">
    <source>
        <dbReference type="ARBA" id="ARBA00022801"/>
    </source>
</evidence>
<comment type="cofactor">
    <cofactor evidence="1">
        <name>Zn(2+)</name>
        <dbReference type="ChEBI" id="CHEBI:29105"/>
    </cofactor>
</comment>
<dbReference type="SUPFAM" id="SSF53187">
    <property type="entry name" value="Zn-dependent exopeptidases"/>
    <property type="match status" value="1"/>
</dbReference>
<dbReference type="GO" id="GO:0008270">
    <property type="term" value="F:zinc ion binding"/>
    <property type="evidence" value="ECO:0007669"/>
    <property type="project" value="InterPro"/>
</dbReference>
<evidence type="ECO:0000256" key="7">
    <source>
        <dbReference type="SAM" id="SignalP"/>
    </source>
</evidence>
<dbReference type="PANTHER" id="PTHR11705:SF143">
    <property type="entry name" value="SLL0236 PROTEIN"/>
    <property type="match status" value="1"/>
</dbReference>
<dbReference type="SMART" id="SM00631">
    <property type="entry name" value="Zn_pept"/>
    <property type="match status" value="1"/>
</dbReference>
<feature type="signal peptide" evidence="7">
    <location>
        <begin position="1"/>
        <end position="22"/>
    </location>
</feature>
<organism evidence="9 10">
    <name type="scientific">Fibrisoma montanum</name>
    <dbReference type="NCBI Taxonomy" id="2305895"/>
    <lineage>
        <taxon>Bacteria</taxon>
        <taxon>Pseudomonadati</taxon>
        <taxon>Bacteroidota</taxon>
        <taxon>Cytophagia</taxon>
        <taxon>Cytophagales</taxon>
        <taxon>Spirosomataceae</taxon>
        <taxon>Fibrisoma</taxon>
    </lineage>
</organism>
<dbReference type="Proteomes" id="UP000283523">
    <property type="component" value="Unassembled WGS sequence"/>
</dbReference>
<keyword evidence="3" id="KW-0645">Protease</keyword>
<dbReference type="Pfam" id="PF00246">
    <property type="entry name" value="Peptidase_M14"/>
    <property type="match status" value="1"/>
</dbReference>
<dbReference type="GO" id="GO:0004181">
    <property type="term" value="F:metallocarboxypeptidase activity"/>
    <property type="evidence" value="ECO:0007669"/>
    <property type="project" value="InterPro"/>
</dbReference>
<proteinExistence type="inferred from homology"/>
<evidence type="ECO:0000313" key="9">
    <source>
        <dbReference type="EMBL" id="RIV24973.1"/>
    </source>
</evidence>
<keyword evidence="5" id="KW-0862">Zinc</keyword>
<keyword evidence="6" id="KW-0482">Metalloprotease</keyword>
<feature type="domain" description="Peptidase M14" evidence="8">
    <location>
        <begin position="44"/>
        <end position="318"/>
    </location>
</feature>